<dbReference type="InterPro" id="IPR045874">
    <property type="entry name" value="LRK10/LRL21-25-like"/>
</dbReference>
<reference evidence="19 20" key="1">
    <citation type="submission" date="2019-07" db="EMBL/GenBank/DDBJ databases">
        <title>De Novo Assembly of kiwifruit Actinidia rufa.</title>
        <authorList>
            <person name="Sugita-Konishi S."/>
            <person name="Sato K."/>
            <person name="Mori E."/>
            <person name="Abe Y."/>
            <person name="Kisaki G."/>
            <person name="Hamano K."/>
            <person name="Suezawa K."/>
            <person name="Otani M."/>
            <person name="Fukuda T."/>
            <person name="Manabe T."/>
            <person name="Gomi K."/>
            <person name="Tabuchi M."/>
            <person name="Akimitsu K."/>
            <person name="Kataoka I."/>
        </authorList>
    </citation>
    <scope>NUCLEOTIDE SEQUENCE [LARGE SCALE GENOMIC DNA]</scope>
    <source>
        <strain evidence="20">cv. Fuchu</strain>
    </source>
</reference>
<dbReference type="InterPro" id="IPR000719">
    <property type="entry name" value="Prot_kinase_dom"/>
</dbReference>
<comment type="subcellular location">
    <subcellularLocation>
        <location evidence="1">Membrane</location>
        <topology evidence="1">Single-pass type I membrane protein</topology>
    </subcellularLocation>
</comment>
<evidence type="ECO:0000256" key="5">
    <source>
        <dbReference type="ARBA" id="ARBA00022692"/>
    </source>
</evidence>
<dbReference type="GO" id="GO:0016020">
    <property type="term" value="C:membrane"/>
    <property type="evidence" value="ECO:0007669"/>
    <property type="project" value="UniProtKB-SubCell"/>
</dbReference>
<feature type="compositionally biased region" description="Polar residues" evidence="16">
    <location>
        <begin position="715"/>
        <end position="726"/>
    </location>
</feature>
<comment type="catalytic activity">
    <reaction evidence="14">
        <text>L-seryl-[protein] + ATP = O-phospho-L-seryl-[protein] + ADP + H(+)</text>
        <dbReference type="Rhea" id="RHEA:17989"/>
        <dbReference type="Rhea" id="RHEA-COMP:9863"/>
        <dbReference type="Rhea" id="RHEA-COMP:11604"/>
        <dbReference type="ChEBI" id="CHEBI:15378"/>
        <dbReference type="ChEBI" id="CHEBI:29999"/>
        <dbReference type="ChEBI" id="CHEBI:30616"/>
        <dbReference type="ChEBI" id="CHEBI:83421"/>
        <dbReference type="ChEBI" id="CHEBI:456216"/>
        <dbReference type="EC" id="2.7.11.1"/>
    </reaction>
</comment>
<keyword evidence="5 17" id="KW-0812">Transmembrane</keyword>
<evidence type="ECO:0000256" key="16">
    <source>
        <dbReference type="SAM" id="MobiDB-lite"/>
    </source>
</evidence>
<evidence type="ECO:0000256" key="3">
    <source>
        <dbReference type="ARBA" id="ARBA00022527"/>
    </source>
</evidence>
<keyword evidence="6" id="KW-0732">Signal</keyword>
<dbReference type="PROSITE" id="PS00108">
    <property type="entry name" value="PROTEIN_KINASE_ST"/>
    <property type="match status" value="1"/>
</dbReference>
<dbReference type="Pfam" id="PF07714">
    <property type="entry name" value="PK_Tyr_Ser-Thr"/>
    <property type="match status" value="1"/>
</dbReference>
<keyword evidence="19" id="KW-0675">Receptor</keyword>
<keyword evidence="8 19" id="KW-0418">Kinase</keyword>
<dbReference type="Gene3D" id="1.10.510.10">
    <property type="entry name" value="Transferase(Phosphotransferase) domain 1"/>
    <property type="match status" value="2"/>
</dbReference>
<evidence type="ECO:0000256" key="11">
    <source>
        <dbReference type="ARBA" id="ARBA00023136"/>
    </source>
</evidence>
<keyword evidence="7 15" id="KW-0547">Nucleotide-binding</keyword>
<feature type="region of interest" description="Disordered" evidence="16">
    <location>
        <begin position="701"/>
        <end position="726"/>
    </location>
</feature>
<dbReference type="EMBL" id="BJWL01000013">
    <property type="protein sequence ID" value="GFZ00289.1"/>
    <property type="molecule type" value="Genomic_DNA"/>
</dbReference>
<evidence type="ECO:0000256" key="4">
    <source>
        <dbReference type="ARBA" id="ARBA00022679"/>
    </source>
</evidence>
<dbReference type="InterPro" id="IPR017441">
    <property type="entry name" value="Protein_kinase_ATP_BS"/>
</dbReference>
<evidence type="ECO:0000313" key="20">
    <source>
        <dbReference type="Proteomes" id="UP000585474"/>
    </source>
</evidence>
<gene>
    <name evidence="19" type="ORF">Acr_13g0016880</name>
</gene>
<organism evidence="19 20">
    <name type="scientific">Actinidia rufa</name>
    <dbReference type="NCBI Taxonomy" id="165716"/>
    <lineage>
        <taxon>Eukaryota</taxon>
        <taxon>Viridiplantae</taxon>
        <taxon>Streptophyta</taxon>
        <taxon>Embryophyta</taxon>
        <taxon>Tracheophyta</taxon>
        <taxon>Spermatophyta</taxon>
        <taxon>Magnoliopsida</taxon>
        <taxon>eudicotyledons</taxon>
        <taxon>Gunneridae</taxon>
        <taxon>Pentapetalae</taxon>
        <taxon>asterids</taxon>
        <taxon>Ericales</taxon>
        <taxon>Actinidiaceae</taxon>
        <taxon>Actinidia</taxon>
    </lineage>
</organism>
<dbReference type="PROSITE" id="PS50011">
    <property type="entry name" value="PROTEIN_KINASE_DOM"/>
    <property type="match status" value="1"/>
</dbReference>
<evidence type="ECO:0000256" key="13">
    <source>
        <dbReference type="ARBA" id="ARBA00047899"/>
    </source>
</evidence>
<feature type="binding site" evidence="15">
    <location>
        <position position="491"/>
    </location>
    <ligand>
        <name>ATP</name>
        <dbReference type="ChEBI" id="CHEBI:30616"/>
    </ligand>
</feature>
<keyword evidence="12" id="KW-0325">Glycoprotein</keyword>
<accession>A0A7J0FNJ0</accession>
<evidence type="ECO:0000256" key="2">
    <source>
        <dbReference type="ARBA" id="ARBA00012513"/>
    </source>
</evidence>
<feature type="compositionally biased region" description="Low complexity" evidence="16">
    <location>
        <begin position="701"/>
        <end position="714"/>
    </location>
</feature>
<keyword evidence="4" id="KW-0808">Transferase</keyword>
<dbReference type="GO" id="GO:0004674">
    <property type="term" value="F:protein serine/threonine kinase activity"/>
    <property type="evidence" value="ECO:0007669"/>
    <property type="project" value="UniProtKB-KW"/>
</dbReference>
<comment type="catalytic activity">
    <reaction evidence="13">
        <text>L-threonyl-[protein] + ATP = O-phospho-L-threonyl-[protein] + ADP + H(+)</text>
        <dbReference type="Rhea" id="RHEA:46608"/>
        <dbReference type="Rhea" id="RHEA-COMP:11060"/>
        <dbReference type="Rhea" id="RHEA-COMP:11605"/>
        <dbReference type="ChEBI" id="CHEBI:15378"/>
        <dbReference type="ChEBI" id="CHEBI:30013"/>
        <dbReference type="ChEBI" id="CHEBI:30616"/>
        <dbReference type="ChEBI" id="CHEBI:61977"/>
        <dbReference type="ChEBI" id="CHEBI:456216"/>
        <dbReference type="EC" id="2.7.11.1"/>
    </reaction>
</comment>
<evidence type="ECO:0000313" key="19">
    <source>
        <dbReference type="EMBL" id="GFZ00289.1"/>
    </source>
</evidence>
<evidence type="ECO:0000256" key="17">
    <source>
        <dbReference type="SAM" id="Phobius"/>
    </source>
</evidence>
<dbReference type="InterPro" id="IPR025287">
    <property type="entry name" value="WAK_GUB"/>
</dbReference>
<keyword evidence="11 17" id="KW-0472">Membrane</keyword>
<dbReference type="SMART" id="SM00220">
    <property type="entry name" value="S_TKc"/>
    <property type="match status" value="1"/>
</dbReference>
<feature type="transmembrane region" description="Helical" evidence="17">
    <location>
        <begin position="396"/>
        <end position="416"/>
    </location>
</feature>
<comment type="caution">
    <text evidence="19">The sequence shown here is derived from an EMBL/GenBank/DDBJ whole genome shotgun (WGS) entry which is preliminary data.</text>
</comment>
<dbReference type="OrthoDB" id="122279at2759"/>
<dbReference type="EC" id="2.7.11.1" evidence="2"/>
<evidence type="ECO:0000259" key="18">
    <source>
        <dbReference type="PROSITE" id="PS50011"/>
    </source>
</evidence>
<keyword evidence="20" id="KW-1185">Reference proteome</keyword>
<evidence type="ECO:0000256" key="10">
    <source>
        <dbReference type="ARBA" id="ARBA00022989"/>
    </source>
</evidence>
<dbReference type="Gene3D" id="3.30.200.20">
    <property type="entry name" value="Phosphorylase Kinase, domain 1"/>
    <property type="match status" value="1"/>
</dbReference>
<keyword evidence="10 17" id="KW-1133">Transmembrane helix</keyword>
<dbReference type="Pfam" id="PF13947">
    <property type="entry name" value="GUB_WAK_bind"/>
    <property type="match status" value="1"/>
</dbReference>
<name>A0A7J0FNJ0_9ERIC</name>
<dbReference type="SUPFAM" id="SSF56112">
    <property type="entry name" value="Protein kinase-like (PK-like)"/>
    <property type="match status" value="1"/>
</dbReference>
<sequence>MKLVSCGSQSISFPFWIHGDQEPYCGYPGYELTCQNDHPVLLIPDNNYMVPQIFYHNQSIRISNFAVSDPSSVFRNLSLAGGMFEIVSNATNLFLLSNCWGLPGDFLKYRIGCGSESGNLSDWAMFEVEGIDLQNLETAAKIKLGLAMKLELKLGLVTLSLFSISLSSSAQTTNTSVTCPLDLSYVLQIPWPSSYCRNDNRTQCCQTLLGLYSIALSKHLKETSLFRLSDLQTSIACLSDFDSKLDSLSLPRNLTSFCFDPVQFVITSNVCAGIESTRDWVARLGSSTVLDSACVPDLVNLTACDACVKAGFQVQTALTNIDGNRSHSIGCFYFTALYAAGIVNDFGPESTGSVSCIFGLSSMGPRFYFLDEPNGVVCSNGARCIPRGKWNLKAKVATGASAAGVLMGLMLLILWYRRRSSGKSMIFWKKGSDINQKIEAILKNCGPLAPKRYSYSDVKKMTNSFKEKLGRGGYGEVYKGKLQNGDPIAVKVLNESKGDGAEFINEVTSISRTSHVNVVTLLGFCFEGHKRALIYEFMPNGSLDKFISNDNSSTEERQLGWETLYQIAIGIARGLEYLHRGCNTRILHFDIKPHNILLDEDFCPKISDFGLAKLCPKKESIVSMLGMRGTIDWIYRRLETDKEIGNCSVMTEEQNEKARKMMIVGLWCIQTDPSSRPSMSQVVDMLKGSLETLQIPARPALSSPPRALAAESSATDNLVSRSSNSC</sequence>
<keyword evidence="3" id="KW-0723">Serine/threonine-protein kinase</keyword>
<dbReference type="InterPro" id="IPR008271">
    <property type="entry name" value="Ser/Thr_kinase_AS"/>
</dbReference>
<dbReference type="FunFam" id="1.10.510.10:FF:001023">
    <property type="entry name" value="Os07g0541700 protein"/>
    <property type="match status" value="1"/>
</dbReference>
<dbReference type="PROSITE" id="PS00107">
    <property type="entry name" value="PROTEIN_KINASE_ATP"/>
    <property type="match status" value="1"/>
</dbReference>
<keyword evidence="9 15" id="KW-0067">ATP-binding</keyword>
<dbReference type="InterPro" id="IPR001245">
    <property type="entry name" value="Ser-Thr/Tyr_kinase_cat_dom"/>
</dbReference>
<feature type="domain" description="Protein kinase" evidence="18">
    <location>
        <begin position="463"/>
        <end position="726"/>
    </location>
</feature>
<dbReference type="FunFam" id="3.30.200.20:FF:000178">
    <property type="entry name" value="serine/threonine-protein kinase PBS1-like"/>
    <property type="match status" value="1"/>
</dbReference>
<dbReference type="PANTHER" id="PTHR27009">
    <property type="entry name" value="RUST RESISTANCE KINASE LR10-RELATED"/>
    <property type="match status" value="1"/>
</dbReference>
<evidence type="ECO:0000256" key="1">
    <source>
        <dbReference type="ARBA" id="ARBA00004479"/>
    </source>
</evidence>
<dbReference type="GO" id="GO:0030247">
    <property type="term" value="F:polysaccharide binding"/>
    <property type="evidence" value="ECO:0007669"/>
    <property type="project" value="InterPro"/>
</dbReference>
<evidence type="ECO:0000256" key="8">
    <source>
        <dbReference type="ARBA" id="ARBA00022777"/>
    </source>
</evidence>
<dbReference type="Proteomes" id="UP000585474">
    <property type="component" value="Unassembled WGS sequence"/>
</dbReference>
<dbReference type="Pfam" id="PF19160">
    <property type="entry name" value="SPARK"/>
    <property type="match status" value="1"/>
</dbReference>
<proteinExistence type="predicted"/>
<dbReference type="InterPro" id="IPR011009">
    <property type="entry name" value="Kinase-like_dom_sf"/>
</dbReference>
<dbReference type="InterPro" id="IPR043891">
    <property type="entry name" value="SPARK"/>
</dbReference>
<dbReference type="AlphaFoldDB" id="A0A7J0FNJ0"/>
<evidence type="ECO:0000256" key="14">
    <source>
        <dbReference type="ARBA" id="ARBA00048679"/>
    </source>
</evidence>
<dbReference type="GO" id="GO:0005524">
    <property type="term" value="F:ATP binding"/>
    <property type="evidence" value="ECO:0007669"/>
    <property type="project" value="UniProtKB-UniRule"/>
</dbReference>
<protein>
    <recommendedName>
        <fullName evidence="2">non-specific serine/threonine protein kinase</fullName>
        <ecNumber evidence="2">2.7.11.1</ecNumber>
    </recommendedName>
</protein>
<evidence type="ECO:0000256" key="6">
    <source>
        <dbReference type="ARBA" id="ARBA00022729"/>
    </source>
</evidence>
<evidence type="ECO:0000256" key="12">
    <source>
        <dbReference type="ARBA" id="ARBA00023180"/>
    </source>
</evidence>
<evidence type="ECO:0000256" key="7">
    <source>
        <dbReference type="ARBA" id="ARBA00022741"/>
    </source>
</evidence>
<evidence type="ECO:0000256" key="15">
    <source>
        <dbReference type="PROSITE-ProRule" id="PRU10141"/>
    </source>
</evidence>
<evidence type="ECO:0000256" key="9">
    <source>
        <dbReference type="ARBA" id="ARBA00022840"/>
    </source>
</evidence>